<dbReference type="AlphaFoldDB" id="A0AAP0MS51"/>
<protein>
    <submittedName>
        <fullName evidence="1">Uncharacterized protein</fullName>
    </submittedName>
</protein>
<evidence type="ECO:0000313" key="2">
    <source>
        <dbReference type="Proteomes" id="UP001428341"/>
    </source>
</evidence>
<keyword evidence="2" id="KW-1185">Reference proteome</keyword>
<proteinExistence type="predicted"/>
<organism evidence="1 2">
    <name type="scientific">Citrus x changshan-huyou</name>
    <dbReference type="NCBI Taxonomy" id="2935761"/>
    <lineage>
        <taxon>Eukaryota</taxon>
        <taxon>Viridiplantae</taxon>
        <taxon>Streptophyta</taxon>
        <taxon>Embryophyta</taxon>
        <taxon>Tracheophyta</taxon>
        <taxon>Spermatophyta</taxon>
        <taxon>Magnoliopsida</taxon>
        <taxon>eudicotyledons</taxon>
        <taxon>Gunneridae</taxon>
        <taxon>Pentapetalae</taxon>
        <taxon>rosids</taxon>
        <taxon>malvids</taxon>
        <taxon>Sapindales</taxon>
        <taxon>Rutaceae</taxon>
        <taxon>Aurantioideae</taxon>
        <taxon>Citrus</taxon>
    </lineage>
</organism>
<comment type="caution">
    <text evidence="1">The sequence shown here is derived from an EMBL/GenBank/DDBJ whole genome shotgun (WGS) entry which is preliminary data.</text>
</comment>
<evidence type="ECO:0000313" key="1">
    <source>
        <dbReference type="EMBL" id="KAK9221244.1"/>
    </source>
</evidence>
<gene>
    <name evidence="1" type="ORF">WN944_009670</name>
</gene>
<name>A0AAP0MS51_9ROSI</name>
<dbReference type="EMBL" id="JBCGBO010000002">
    <property type="protein sequence ID" value="KAK9221244.1"/>
    <property type="molecule type" value="Genomic_DNA"/>
</dbReference>
<reference evidence="1 2" key="1">
    <citation type="submission" date="2024-05" db="EMBL/GenBank/DDBJ databases">
        <title>Haplotype-resolved chromosome-level genome assembly of Huyou (Citrus changshanensis).</title>
        <authorList>
            <person name="Miao C."/>
            <person name="Chen W."/>
            <person name="Wu Y."/>
            <person name="Wang L."/>
            <person name="Zhao S."/>
            <person name="Grierson D."/>
            <person name="Xu C."/>
            <person name="Chen K."/>
        </authorList>
    </citation>
    <scope>NUCLEOTIDE SEQUENCE [LARGE SCALE GENOMIC DNA]</scope>
    <source>
        <strain evidence="1">01-14</strain>
        <tissue evidence="1">Leaf</tissue>
    </source>
</reference>
<sequence length="62" mass="7130">MVTVVAMTVKRLEAHTLDGMSFVMPKGQLHYLLFVRLHCTRSKRLGVVDFQRMHVSRDGKSD</sequence>
<accession>A0AAP0MS51</accession>
<dbReference type="Proteomes" id="UP001428341">
    <property type="component" value="Unassembled WGS sequence"/>
</dbReference>